<dbReference type="InterPro" id="IPR016446">
    <property type="entry name" value="Flavin_OxRdtase_Frp"/>
</dbReference>
<dbReference type="AlphaFoldDB" id="A0A9X2IMB4"/>
<keyword evidence="2 5" id="KW-0285">Flavoprotein</keyword>
<sequence>MEHSEMIDLIQSHRSIRAYTEQEVSESAIETIVTSGRWAPSSHHVQAYSIIVVRDKDRKKQLAAYAGNQKYVETCPVFFVICADYYRLKYTSEKCGQPFEASELEQVIVGAVDAALVAENMLLAARSLGMGGVMIGGIRNNQEAVAKLLDLPEYTFPVMGLCVGYPAQQPEQKPRLPERAVVHYEKYDTSVMDEALASYDEITERYYQSRSEGKRQDKWSQQMANYFAKPNRPEVEVFIRKQGFLK</sequence>
<evidence type="ECO:0000256" key="2">
    <source>
        <dbReference type="ARBA" id="ARBA00022630"/>
    </source>
</evidence>
<comment type="similarity">
    <text evidence="1 5">Belongs to the flavin oxidoreductase frp family.</text>
</comment>
<keyword evidence="8" id="KW-1185">Reference proteome</keyword>
<dbReference type="GO" id="GO:0016491">
    <property type="term" value="F:oxidoreductase activity"/>
    <property type="evidence" value="ECO:0007669"/>
    <property type="project" value="UniProtKB-UniRule"/>
</dbReference>
<dbReference type="SUPFAM" id="SSF55469">
    <property type="entry name" value="FMN-dependent nitroreductase-like"/>
    <property type="match status" value="1"/>
</dbReference>
<dbReference type="PANTHER" id="PTHR43425">
    <property type="entry name" value="OXYGEN-INSENSITIVE NADPH NITROREDUCTASE"/>
    <property type="match status" value="1"/>
</dbReference>
<organism evidence="7 8">
    <name type="scientific">Halalkalibacter oceani</name>
    <dbReference type="NCBI Taxonomy" id="1653776"/>
    <lineage>
        <taxon>Bacteria</taxon>
        <taxon>Bacillati</taxon>
        <taxon>Bacillota</taxon>
        <taxon>Bacilli</taxon>
        <taxon>Bacillales</taxon>
        <taxon>Bacillaceae</taxon>
        <taxon>Halalkalibacter</taxon>
    </lineage>
</organism>
<evidence type="ECO:0000313" key="7">
    <source>
        <dbReference type="EMBL" id="MCM3712566.1"/>
    </source>
</evidence>
<evidence type="ECO:0000256" key="1">
    <source>
        <dbReference type="ARBA" id="ARBA00008366"/>
    </source>
</evidence>
<dbReference type="PANTHER" id="PTHR43425:SF2">
    <property type="entry name" value="OXYGEN-INSENSITIVE NADPH NITROREDUCTASE"/>
    <property type="match status" value="1"/>
</dbReference>
<feature type="domain" description="Nitroreductase" evidence="6">
    <location>
        <begin position="66"/>
        <end position="165"/>
    </location>
</feature>
<name>A0A9X2IMB4_9BACI</name>
<evidence type="ECO:0000313" key="8">
    <source>
        <dbReference type="Proteomes" id="UP001139179"/>
    </source>
</evidence>
<keyword evidence="4 5" id="KW-0560">Oxidoreductase</keyword>
<dbReference type="NCBIfam" id="NF008033">
    <property type="entry name" value="PRK10765.1"/>
    <property type="match status" value="1"/>
</dbReference>
<evidence type="ECO:0000256" key="4">
    <source>
        <dbReference type="ARBA" id="ARBA00023002"/>
    </source>
</evidence>
<protein>
    <submittedName>
        <fullName evidence="7">Oxygen-insensitive NADPH nitroreductase</fullName>
    </submittedName>
</protein>
<reference evidence="7" key="1">
    <citation type="submission" date="2022-05" db="EMBL/GenBank/DDBJ databases">
        <title>Comparative Genomics of Spacecraft Associated Microbes.</title>
        <authorList>
            <person name="Tran M.T."/>
            <person name="Wright A."/>
            <person name="Seuylemezian A."/>
            <person name="Eisen J."/>
            <person name="Coil D."/>
        </authorList>
    </citation>
    <scope>NUCLEOTIDE SEQUENCE</scope>
    <source>
        <strain evidence="7">214.1.1</strain>
    </source>
</reference>
<dbReference type="CDD" id="cd02146">
    <property type="entry name" value="NfsA-like"/>
    <property type="match status" value="1"/>
</dbReference>
<dbReference type="EMBL" id="JAMBOL010000001">
    <property type="protein sequence ID" value="MCM3712566.1"/>
    <property type="molecule type" value="Genomic_DNA"/>
</dbReference>
<evidence type="ECO:0000256" key="3">
    <source>
        <dbReference type="ARBA" id="ARBA00022643"/>
    </source>
</evidence>
<dbReference type="InterPro" id="IPR000415">
    <property type="entry name" value="Nitroreductase-like"/>
</dbReference>
<evidence type="ECO:0000259" key="6">
    <source>
        <dbReference type="Pfam" id="PF00881"/>
    </source>
</evidence>
<dbReference type="InterPro" id="IPR029479">
    <property type="entry name" value="Nitroreductase"/>
</dbReference>
<dbReference type="Gene3D" id="3.40.109.10">
    <property type="entry name" value="NADH Oxidase"/>
    <property type="match status" value="1"/>
</dbReference>
<dbReference type="RefSeq" id="WP_251221444.1">
    <property type="nucleotide sequence ID" value="NZ_JAMBOL010000001.1"/>
</dbReference>
<keyword evidence="3 5" id="KW-0288">FMN</keyword>
<proteinExistence type="inferred from homology"/>
<dbReference type="PIRSF" id="PIRSF005426">
    <property type="entry name" value="Frp"/>
    <property type="match status" value="1"/>
</dbReference>
<dbReference type="Pfam" id="PF00881">
    <property type="entry name" value="Nitroreductase"/>
    <property type="match status" value="1"/>
</dbReference>
<comment type="caution">
    <text evidence="7">The sequence shown here is derived from an EMBL/GenBank/DDBJ whole genome shotgun (WGS) entry which is preliminary data.</text>
</comment>
<gene>
    <name evidence="7" type="primary">nfsA</name>
    <name evidence="7" type="ORF">M3202_00595</name>
</gene>
<evidence type="ECO:0000256" key="5">
    <source>
        <dbReference type="PIRNR" id="PIRNR005426"/>
    </source>
</evidence>
<accession>A0A9X2IMB4</accession>
<keyword evidence="5" id="KW-0521">NADP</keyword>
<dbReference type="Proteomes" id="UP001139179">
    <property type="component" value="Unassembled WGS sequence"/>
</dbReference>